<protein>
    <submittedName>
        <fullName evidence="5">Uncharacterized protein</fullName>
    </submittedName>
</protein>
<dbReference type="EMBL" id="BAABJK010000004">
    <property type="protein sequence ID" value="GAA4967841.1"/>
    <property type="molecule type" value="Genomic_DNA"/>
</dbReference>
<evidence type="ECO:0000313" key="5">
    <source>
        <dbReference type="EMBL" id="GAA4967841.1"/>
    </source>
</evidence>
<evidence type="ECO:0000256" key="4">
    <source>
        <dbReference type="SAM" id="SignalP"/>
    </source>
</evidence>
<reference evidence="6" key="1">
    <citation type="journal article" date="2019" name="Int. J. Syst. Evol. Microbiol.">
        <title>The Global Catalogue of Microorganisms (GCM) 10K type strain sequencing project: providing services to taxonomists for standard genome sequencing and annotation.</title>
        <authorList>
            <consortium name="The Broad Institute Genomics Platform"/>
            <consortium name="The Broad Institute Genome Sequencing Center for Infectious Disease"/>
            <person name="Wu L."/>
            <person name="Ma J."/>
        </authorList>
    </citation>
    <scope>NUCLEOTIDE SEQUENCE [LARGE SCALE GENOMIC DNA]</scope>
    <source>
        <strain evidence="6">JCM 18287</strain>
    </source>
</reference>
<keyword evidence="3" id="KW-0408">Iron</keyword>
<evidence type="ECO:0000256" key="1">
    <source>
        <dbReference type="ARBA" id="ARBA00022723"/>
    </source>
</evidence>
<dbReference type="SUPFAM" id="SSF51182">
    <property type="entry name" value="RmlC-like cupins"/>
    <property type="match status" value="1"/>
</dbReference>
<evidence type="ECO:0000313" key="6">
    <source>
        <dbReference type="Proteomes" id="UP001501692"/>
    </source>
</evidence>
<dbReference type="InterPro" id="IPR012864">
    <property type="entry name" value="PCO/ADO"/>
</dbReference>
<dbReference type="Pfam" id="PF07847">
    <property type="entry name" value="PCO_ADO"/>
    <property type="match status" value="1"/>
</dbReference>
<organism evidence="5 6">
    <name type="scientific">Algibacter aquimarinus</name>
    <dbReference type="NCBI Taxonomy" id="1136748"/>
    <lineage>
        <taxon>Bacteria</taxon>
        <taxon>Pseudomonadati</taxon>
        <taxon>Bacteroidota</taxon>
        <taxon>Flavobacteriia</taxon>
        <taxon>Flavobacteriales</taxon>
        <taxon>Flavobacteriaceae</taxon>
        <taxon>Algibacter</taxon>
    </lineage>
</organism>
<dbReference type="Gene3D" id="2.60.120.10">
    <property type="entry name" value="Jelly Rolls"/>
    <property type="match status" value="1"/>
</dbReference>
<proteinExistence type="predicted"/>
<dbReference type="RefSeq" id="WP_345166960.1">
    <property type="nucleotide sequence ID" value="NZ_BAABJK010000004.1"/>
</dbReference>
<evidence type="ECO:0000256" key="3">
    <source>
        <dbReference type="ARBA" id="ARBA00023004"/>
    </source>
</evidence>
<feature type="chain" id="PRO_5045785801" evidence="4">
    <location>
        <begin position="32"/>
        <end position="355"/>
    </location>
</feature>
<feature type="signal peptide" evidence="4">
    <location>
        <begin position="1"/>
        <end position="31"/>
    </location>
</feature>
<name>A0ABP9HD31_9FLAO</name>
<accession>A0ABP9HD31</accession>
<comment type="caution">
    <text evidence="5">The sequence shown here is derived from an EMBL/GenBank/DDBJ whole genome shotgun (WGS) entry which is preliminary data.</text>
</comment>
<keyword evidence="2" id="KW-0560">Oxidoreductase</keyword>
<gene>
    <name evidence="5" type="ORF">GCM10023315_16640</name>
</gene>
<keyword evidence="4" id="KW-0732">Signal</keyword>
<evidence type="ECO:0000256" key="2">
    <source>
        <dbReference type="ARBA" id="ARBA00023002"/>
    </source>
</evidence>
<sequence length="355" mass="41250">MDNYKRRGFIKLSALGFASIALQLNSATSYAQMANANLGKWHKNTNINWDAFLERLTQLAKGQHQLPWNQKVYTEQVKQLLLQCNFPEFENIKKEIEAYENKNPNWFEAVSLHNEVDFQVSLFQFEKGEYIPHHDHPEMTGVINVVSGSALAKNYNVEEQLSTNRKVIKDGRSEVMQKCVIKKIGDEIIQKGDVSILTAHQGNIHSIMPNEYTQLVDVFTPAYKRDTKSIWYTVNEDGFYNGQENLFEAEYVNEEFSEIKTINLSREKLNKYKGVYKISNNSFMKVFIENEQLMLERTKALDTPGMKMKLLPYEENKYWIEGQNIRCTFNINSKNELESMTIHISETNITANKIE</sequence>
<dbReference type="Proteomes" id="UP001501692">
    <property type="component" value="Unassembled WGS sequence"/>
</dbReference>
<keyword evidence="6" id="KW-1185">Reference proteome</keyword>
<keyword evidence="1" id="KW-0479">Metal-binding</keyword>
<dbReference type="InterPro" id="IPR014710">
    <property type="entry name" value="RmlC-like_jellyroll"/>
</dbReference>
<dbReference type="InterPro" id="IPR011051">
    <property type="entry name" value="RmlC_Cupin_sf"/>
</dbReference>